<dbReference type="Proteomes" id="UP001056436">
    <property type="component" value="Unassembled WGS sequence"/>
</dbReference>
<proteinExistence type="predicted"/>
<evidence type="ECO:0000313" key="2">
    <source>
        <dbReference type="EMBL" id="KAI3544609.1"/>
    </source>
</evidence>
<evidence type="ECO:0000256" key="1">
    <source>
        <dbReference type="SAM" id="MobiDB-lite"/>
    </source>
</evidence>
<gene>
    <name evidence="2" type="ORF">CABS02_09717</name>
</gene>
<dbReference type="EMBL" id="SDAQ01000066">
    <property type="protein sequence ID" value="KAI3544609.1"/>
    <property type="molecule type" value="Genomic_DNA"/>
</dbReference>
<comment type="caution">
    <text evidence="2">The sequence shown here is derived from an EMBL/GenBank/DDBJ whole genome shotgun (WGS) entry which is preliminary data.</text>
</comment>
<reference evidence="2" key="1">
    <citation type="submission" date="2019-01" db="EMBL/GenBank/DDBJ databases">
        <title>Colletotrichum abscissum LGMF1257.</title>
        <authorList>
            <person name="Baroncelli R."/>
        </authorList>
    </citation>
    <scope>NUCLEOTIDE SEQUENCE</scope>
    <source>
        <strain evidence="2">Ca142</strain>
    </source>
</reference>
<accession>A0A9P9XA91</accession>
<evidence type="ECO:0000313" key="3">
    <source>
        <dbReference type="Proteomes" id="UP001056436"/>
    </source>
</evidence>
<feature type="compositionally biased region" description="Low complexity" evidence="1">
    <location>
        <begin position="199"/>
        <end position="215"/>
    </location>
</feature>
<protein>
    <submittedName>
        <fullName evidence="2">Uncharacterized protein</fullName>
    </submittedName>
</protein>
<dbReference type="AlphaFoldDB" id="A0A9P9XA91"/>
<organism evidence="2 3">
    <name type="scientific">Colletotrichum abscissum</name>
    <dbReference type="NCBI Taxonomy" id="1671311"/>
    <lineage>
        <taxon>Eukaryota</taxon>
        <taxon>Fungi</taxon>
        <taxon>Dikarya</taxon>
        <taxon>Ascomycota</taxon>
        <taxon>Pezizomycotina</taxon>
        <taxon>Sordariomycetes</taxon>
        <taxon>Hypocreomycetidae</taxon>
        <taxon>Glomerellales</taxon>
        <taxon>Glomerellaceae</taxon>
        <taxon>Colletotrichum</taxon>
        <taxon>Colletotrichum acutatum species complex</taxon>
    </lineage>
</organism>
<name>A0A9P9XA91_9PEZI</name>
<keyword evidence="3" id="KW-1185">Reference proteome</keyword>
<dbReference type="OrthoDB" id="5104994at2759"/>
<sequence>MLPHPPMPTTMDFQQAQRQDPPTILDRLAFLPLELQKHILYDYLTVSSSPCILSLFVPDWAVCARAADPVNEIYDLQRIDVYTKSASVSGGGGGSVRGKYESGVRHGDGDHASFPLMRRVDGSHEQHPQHGALLLEEELGRRFPAAMDWALRDLGRNGLRVFEQVWPRGHDDGVGRCMASGALVFREAGRGHGRDADYSRATGAAAPASAKSDTSSLSLPRHLMFNSVPCDPWLQLRLRRNAVTDLRCEMAFVIERGLPDEEFVAVDWTAMTRLETLFLDLRTYASGSGGGFLQDAIRRAAVKMGCLRLRCLVVAGLRTGERYGRSQVCEWGTDEQDEVEGEVNWVKVFAPALGEGGRLVFIDRRVVDVDWDAWRVRAEGEGLLVRQGREGEDGSCGTGAYLKHLDRVMGGR</sequence>
<feature type="region of interest" description="Disordered" evidence="1">
    <location>
        <begin position="196"/>
        <end position="215"/>
    </location>
</feature>